<accession>A0A2P6R541</accession>
<comment type="caution">
    <text evidence="1">The sequence shown here is derived from an EMBL/GenBank/DDBJ whole genome shotgun (WGS) entry which is preliminary data.</text>
</comment>
<keyword evidence="2" id="KW-1185">Reference proteome</keyword>
<dbReference type="EMBL" id="PDCK01000041">
    <property type="protein sequence ID" value="PRQ41555.1"/>
    <property type="molecule type" value="Genomic_DNA"/>
</dbReference>
<organism evidence="1 2">
    <name type="scientific">Rosa chinensis</name>
    <name type="common">China rose</name>
    <dbReference type="NCBI Taxonomy" id="74649"/>
    <lineage>
        <taxon>Eukaryota</taxon>
        <taxon>Viridiplantae</taxon>
        <taxon>Streptophyta</taxon>
        <taxon>Embryophyta</taxon>
        <taxon>Tracheophyta</taxon>
        <taxon>Spermatophyta</taxon>
        <taxon>Magnoliopsida</taxon>
        <taxon>eudicotyledons</taxon>
        <taxon>Gunneridae</taxon>
        <taxon>Pentapetalae</taxon>
        <taxon>rosids</taxon>
        <taxon>fabids</taxon>
        <taxon>Rosales</taxon>
        <taxon>Rosaceae</taxon>
        <taxon>Rosoideae</taxon>
        <taxon>Rosoideae incertae sedis</taxon>
        <taxon>Rosa</taxon>
    </lineage>
</organism>
<dbReference type="Gramene" id="PRQ41555">
    <property type="protein sequence ID" value="PRQ41555"/>
    <property type="gene ID" value="RchiOBHm_Chr3g0448101"/>
</dbReference>
<evidence type="ECO:0000313" key="1">
    <source>
        <dbReference type="EMBL" id="PRQ41555.1"/>
    </source>
</evidence>
<proteinExistence type="predicted"/>
<protein>
    <submittedName>
        <fullName evidence="1">Uncharacterized protein</fullName>
    </submittedName>
</protein>
<name>A0A2P6R541_ROSCH</name>
<evidence type="ECO:0000313" key="2">
    <source>
        <dbReference type="Proteomes" id="UP000238479"/>
    </source>
</evidence>
<dbReference type="AlphaFoldDB" id="A0A2P6R541"/>
<sequence length="73" mass="8445">MGEMDEIPLKSYMHFVVLDNLPRPFSFSPWTPPHTSSNPLPVSLYAFESIHPTLLGSFESFHISFLYSFLWIP</sequence>
<gene>
    <name evidence="1" type="ORF">RchiOBHm_Chr3g0448101</name>
</gene>
<dbReference type="Proteomes" id="UP000238479">
    <property type="component" value="Chromosome 3"/>
</dbReference>
<reference evidence="1 2" key="1">
    <citation type="journal article" date="2018" name="Nat. Genet.">
        <title>The Rosa genome provides new insights in the design of modern roses.</title>
        <authorList>
            <person name="Bendahmane M."/>
        </authorList>
    </citation>
    <scope>NUCLEOTIDE SEQUENCE [LARGE SCALE GENOMIC DNA]</scope>
    <source>
        <strain evidence="2">cv. Old Blush</strain>
    </source>
</reference>